<reference evidence="7" key="1">
    <citation type="journal article" date="2019" name="Int. J. Syst. Evol. Microbiol.">
        <title>The Global Catalogue of Microorganisms (GCM) 10K type strain sequencing project: providing services to taxonomists for standard genome sequencing and annotation.</title>
        <authorList>
            <consortium name="The Broad Institute Genomics Platform"/>
            <consortium name="The Broad Institute Genome Sequencing Center for Infectious Disease"/>
            <person name="Wu L."/>
            <person name="Ma J."/>
        </authorList>
    </citation>
    <scope>NUCLEOTIDE SEQUENCE [LARGE SCALE GENOMIC DNA]</scope>
    <source>
        <strain evidence="7">CGMCC 4.7641</strain>
    </source>
</reference>
<protein>
    <submittedName>
        <fullName evidence="6">Creatininase family protein</fullName>
    </submittedName>
</protein>
<evidence type="ECO:0000256" key="1">
    <source>
        <dbReference type="ARBA" id="ARBA00001947"/>
    </source>
</evidence>
<gene>
    <name evidence="6" type="ORF">ACFSVL_08400</name>
</gene>
<dbReference type="PANTHER" id="PTHR35005:SF1">
    <property type="entry name" value="2-AMINO-5-FORMYLAMINO-6-RIBOSYLAMINOPYRIMIDIN-4(3H)-ONE 5'-MONOPHOSPHATE DEFORMYLASE"/>
    <property type="match status" value="1"/>
</dbReference>
<keyword evidence="7" id="KW-1185">Reference proteome</keyword>
<dbReference type="Gene3D" id="3.40.50.10310">
    <property type="entry name" value="Creatininase"/>
    <property type="match status" value="1"/>
</dbReference>
<dbReference type="SUPFAM" id="SSF102215">
    <property type="entry name" value="Creatininase"/>
    <property type="match status" value="1"/>
</dbReference>
<dbReference type="InterPro" id="IPR003785">
    <property type="entry name" value="Creatininase/forma_Hydrolase"/>
</dbReference>
<dbReference type="EMBL" id="JBHUKS010000005">
    <property type="protein sequence ID" value="MFD2467408.1"/>
    <property type="molecule type" value="Genomic_DNA"/>
</dbReference>
<dbReference type="InterPro" id="IPR024087">
    <property type="entry name" value="Creatininase-like_sf"/>
</dbReference>
<evidence type="ECO:0000256" key="3">
    <source>
        <dbReference type="ARBA" id="ARBA00022801"/>
    </source>
</evidence>
<name>A0ABW5H2R0_9PSEU</name>
<comment type="caution">
    <text evidence="6">The sequence shown here is derived from an EMBL/GenBank/DDBJ whole genome shotgun (WGS) entry which is preliminary data.</text>
</comment>
<evidence type="ECO:0000313" key="6">
    <source>
        <dbReference type="EMBL" id="MFD2467408.1"/>
    </source>
</evidence>
<evidence type="ECO:0000313" key="7">
    <source>
        <dbReference type="Proteomes" id="UP001597483"/>
    </source>
</evidence>
<dbReference type="Pfam" id="PF02633">
    <property type="entry name" value="Creatininase"/>
    <property type="match status" value="1"/>
</dbReference>
<dbReference type="RefSeq" id="WP_378302106.1">
    <property type="nucleotide sequence ID" value="NZ_JBHUKS010000005.1"/>
</dbReference>
<evidence type="ECO:0000256" key="4">
    <source>
        <dbReference type="ARBA" id="ARBA00022833"/>
    </source>
</evidence>
<keyword evidence="3" id="KW-0378">Hydrolase</keyword>
<sequence length="262" mass="27380">MASRFFADLRASQVDTACSPSSVAVLPVGAIEQHGPHLPLATDAVVAEAVSREAVAARGEELDLWLLPTITYGRSVEHTWAAGTLSLSTATFAAVLDDIGRSVAAAGIHRLALVNGHGGNVSEIQTALRDLRLAYGLLTFGINTFLAEDHDPAWAASENGLGIHGGAAETSLMLHLRPDLVDLGAAERRIPAHMADNVHARFGGSVSFGWLANDFGTEGYLGDPTLASAEAGATGFKSLVGTLGDQLAEVARFDFPDSARTR</sequence>
<evidence type="ECO:0000256" key="2">
    <source>
        <dbReference type="ARBA" id="ARBA00022723"/>
    </source>
</evidence>
<accession>A0ABW5H2R0</accession>
<organism evidence="6 7">
    <name type="scientific">Amycolatopsis silviterrae</name>
    <dbReference type="NCBI Taxonomy" id="1656914"/>
    <lineage>
        <taxon>Bacteria</taxon>
        <taxon>Bacillati</taxon>
        <taxon>Actinomycetota</taxon>
        <taxon>Actinomycetes</taxon>
        <taxon>Pseudonocardiales</taxon>
        <taxon>Pseudonocardiaceae</taxon>
        <taxon>Amycolatopsis</taxon>
    </lineage>
</organism>
<dbReference type="Proteomes" id="UP001597483">
    <property type="component" value="Unassembled WGS sequence"/>
</dbReference>
<keyword evidence="2" id="KW-0479">Metal-binding</keyword>
<keyword evidence="4" id="KW-0862">Zinc</keyword>
<comment type="similarity">
    <text evidence="5">Belongs to the creatininase superfamily.</text>
</comment>
<evidence type="ECO:0000256" key="5">
    <source>
        <dbReference type="ARBA" id="ARBA00024029"/>
    </source>
</evidence>
<dbReference type="PANTHER" id="PTHR35005">
    <property type="entry name" value="3-DEHYDRO-SCYLLO-INOSOSE HYDROLASE"/>
    <property type="match status" value="1"/>
</dbReference>
<comment type="cofactor">
    <cofactor evidence="1">
        <name>Zn(2+)</name>
        <dbReference type="ChEBI" id="CHEBI:29105"/>
    </cofactor>
</comment>
<proteinExistence type="inferred from homology"/>